<dbReference type="PROSITE" id="PS00108">
    <property type="entry name" value="PROTEIN_KINASE_ST"/>
    <property type="match status" value="1"/>
</dbReference>
<feature type="domain" description="Protein kinase" evidence="14">
    <location>
        <begin position="330"/>
        <end position="597"/>
    </location>
</feature>
<dbReference type="SMART" id="SM00108">
    <property type="entry name" value="B_lectin"/>
    <property type="match status" value="1"/>
</dbReference>
<dbReference type="InterPro" id="IPR000719">
    <property type="entry name" value="Prot_kinase_dom"/>
</dbReference>
<evidence type="ECO:0000256" key="11">
    <source>
        <dbReference type="ARBA" id="ARBA00023157"/>
    </source>
</evidence>
<keyword evidence="11" id="KW-1015">Disulfide bond</keyword>
<dbReference type="PANTHER" id="PTHR32444">
    <property type="entry name" value="BULB-TYPE LECTIN DOMAIN-CONTAINING PROTEIN"/>
    <property type="match status" value="1"/>
</dbReference>
<evidence type="ECO:0000256" key="7">
    <source>
        <dbReference type="ARBA" id="ARBA00022741"/>
    </source>
</evidence>
<dbReference type="AlphaFoldDB" id="A0AAV9C7L1"/>
<dbReference type="PROSITE" id="PS50948">
    <property type="entry name" value="PAN"/>
    <property type="match status" value="1"/>
</dbReference>
<evidence type="ECO:0000259" key="16">
    <source>
        <dbReference type="PROSITE" id="PS50948"/>
    </source>
</evidence>
<evidence type="ECO:0000256" key="5">
    <source>
        <dbReference type="ARBA" id="ARBA00022692"/>
    </source>
</evidence>
<evidence type="ECO:0000256" key="6">
    <source>
        <dbReference type="ARBA" id="ARBA00022729"/>
    </source>
</evidence>
<keyword evidence="7" id="KW-0547">Nucleotide-binding</keyword>
<evidence type="ECO:0000259" key="15">
    <source>
        <dbReference type="PROSITE" id="PS50927"/>
    </source>
</evidence>
<feature type="domain" description="Apple" evidence="16">
    <location>
        <begin position="351"/>
        <end position="433"/>
    </location>
</feature>
<dbReference type="SUPFAM" id="SSF51110">
    <property type="entry name" value="alpha-D-mannose-specific plant lectins"/>
    <property type="match status" value="1"/>
</dbReference>
<gene>
    <name evidence="17" type="ORF">QJS10_CPB21g00861</name>
</gene>
<dbReference type="GO" id="GO:0005886">
    <property type="term" value="C:plasma membrane"/>
    <property type="evidence" value="ECO:0007669"/>
    <property type="project" value="UniProtKB-SubCell"/>
</dbReference>
<evidence type="ECO:0000256" key="3">
    <source>
        <dbReference type="ARBA" id="ARBA00010217"/>
    </source>
</evidence>
<keyword evidence="13" id="KW-0325">Glycoprotein</keyword>
<feature type="domain" description="Bulb-type lectin" evidence="15">
    <location>
        <begin position="51"/>
        <end position="168"/>
    </location>
</feature>
<dbReference type="EMBL" id="JAUJYO010000021">
    <property type="protein sequence ID" value="KAK1284796.1"/>
    <property type="molecule type" value="Genomic_DNA"/>
</dbReference>
<dbReference type="GO" id="GO:0005524">
    <property type="term" value="F:ATP binding"/>
    <property type="evidence" value="ECO:0007669"/>
    <property type="project" value="UniProtKB-KW"/>
</dbReference>
<dbReference type="InterPro" id="IPR000858">
    <property type="entry name" value="S_locus_glycoprot_dom"/>
</dbReference>
<dbReference type="FunFam" id="1.10.510.10:FF:000240">
    <property type="entry name" value="Lectin-domain containing receptor kinase A4.3"/>
    <property type="match status" value="1"/>
</dbReference>
<dbReference type="InterPro" id="IPR001480">
    <property type="entry name" value="Bulb-type_lectin_dom"/>
</dbReference>
<keyword evidence="18" id="KW-1185">Reference proteome</keyword>
<dbReference type="CDD" id="cd01098">
    <property type="entry name" value="PAN_AP_plant"/>
    <property type="match status" value="1"/>
</dbReference>
<reference evidence="17" key="1">
    <citation type="journal article" date="2023" name="Nat. Commun.">
        <title>Diploid and tetraploid genomes of Acorus and the evolution of monocots.</title>
        <authorList>
            <person name="Ma L."/>
            <person name="Liu K.W."/>
            <person name="Li Z."/>
            <person name="Hsiao Y.Y."/>
            <person name="Qi Y."/>
            <person name="Fu T."/>
            <person name="Tang G.D."/>
            <person name="Zhang D."/>
            <person name="Sun W.H."/>
            <person name="Liu D.K."/>
            <person name="Li Y."/>
            <person name="Chen G.Z."/>
            <person name="Liu X.D."/>
            <person name="Liao X.Y."/>
            <person name="Jiang Y.T."/>
            <person name="Yu X."/>
            <person name="Hao Y."/>
            <person name="Huang J."/>
            <person name="Zhao X.W."/>
            <person name="Ke S."/>
            <person name="Chen Y.Y."/>
            <person name="Wu W.L."/>
            <person name="Hsu J.L."/>
            <person name="Lin Y.F."/>
            <person name="Huang M.D."/>
            <person name="Li C.Y."/>
            <person name="Huang L."/>
            <person name="Wang Z.W."/>
            <person name="Zhao X."/>
            <person name="Zhong W.Y."/>
            <person name="Peng D.H."/>
            <person name="Ahmad S."/>
            <person name="Lan S."/>
            <person name="Zhang J.S."/>
            <person name="Tsai W.C."/>
            <person name="Van de Peer Y."/>
            <person name="Liu Z.J."/>
        </authorList>
    </citation>
    <scope>NUCLEOTIDE SEQUENCE</scope>
    <source>
        <strain evidence="17">CP</strain>
    </source>
</reference>
<keyword evidence="10" id="KW-0472">Membrane</keyword>
<dbReference type="Gene3D" id="2.90.10.10">
    <property type="entry name" value="Bulb-type lectin domain"/>
    <property type="match status" value="1"/>
</dbReference>
<keyword evidence="4" id="KW-1003">Cell membrane</keyword>
<dbReference type="PANTHER" id="PTHR32444:SF118">
    <property type="entry name" value="OS09G0551150 PROTEIN"/>
    <property type="match status" value="1"/>
</dbReference>
<evidence type="ECO:0000256" key="2">
    <source>
        <dbReference type="ARBA" id="ARBA00008536"/>
    </source>
</evidence>
<dbReference type="SMART" id="SM00473">
    <property type="entry name" value="PAN_AP"/>
    <property type="match status" value="1"/>
</dbReference>
<evidence type="ECO:0000256" key="9">
    <source>
        <dbReference type="ARBA" id="ARBA00022989"/>
    </source>
</evidence>
<dbReference type="GO" id="GO:0048544">
    <property type="term" value="P:recognition of pollen"/>
    <property type="evidence" value="ECO:0007669"/>
    <property type="project" value="InterPro"/>
</dbReference>
<dbReference type="GO" id="GO:0004672">
    <property type="term" value="F:protein kinase activity"/>
    <property type="evidence" value="ECO:0007669"/>
    <property type="project" value="InterPro"/>
</dbReference>
<keyword evidence="5" id="KW-0812">Transmembrane</keyword>
<dbReference type="SUPFAM" id="SSF56112">
    <property type="entry name" value="Protein kinase-like (PK-like)"/>
    <property type="match status" value="1"/>
</dbReference>
<keyword evidence="6" id="KW-0732">Signal</keyword>
<dbReference type="InterPro" id="IPR036426">
    <property type="entry name" value="Bulb-type_lectin_dom_sf"/>
</dbReference>
<keyword evidence="17" id="KW-0418">Kinase</keyword>
<dbReference type="GO" id="GO:0002229">
    <property type="term" value="P:defense response to oomycetes"/>
    <property type="evidence" value="ECO:0007669"/>
    <property type="project" value="UniProtKB-ARBA"/>
</dbReference>
<dbReference type="Pfam" id="PF01453">
    <property type="entry name" value="B_lectin"/>
    <property type="match status" value="1"/>
</dbReference>
<sequence length="597" mass="66735">MEAVKHLDPVVSRRVPRPKISPIADPTRTSNYSTTIIILSFLQLLHGIAAADRITPDSPIAVNETIISSGKSFALGFFNSLGNLYVGIWYNNIPGPRTVVWVANRDRPLKDPTGVFTVTQSGNLAILDAKGITYWSSNTSNGTEAVLLDTGNLILLGNGSESSLFWQSFDDPSDTLLPGMRLGSSKLVSWRNDSDPSPGEFSFGVDPGTLFQMVTWKGSDPYWRRHLWKGSSLSVTSDTNGSMDSDLRLVQNDMEANITFISNALGRYLLDSMGKLKMMYWEDSIKNWTVNWVRPERPCDLYDRCGPNGICDDSFLAQTCSCLQGFEPQSQKDWQVGDWSRGCVRTKPLSCDKGDVFFKLQMIKLPDQLRQTRSASSAMCEAECVNSCDCMAYTFLNATLAGSLSSCMVWGRDLTDLEQLTTNGENLYNSTRSGLLDWEKRYHIIEGIAQGLLYLHQYSRLRIIHRDLKTSNILLDDSMNPKISDFGLARIFGGTQKEANTERVVGTCGYMSPEYALGGFFSEKSDVFSFGVVVLEIITGKRSTGFYLEDQSLNLLGYARKHWGEGRSLDLLDPCWDFICFPRSVKMHSNWALVHSR</sequence>
<dbReference type="InterPro" id="IPR003609">
    <property type="entry name" value="Pan_app"/>
</dbReference>
<accession>A0AAV9C7L1</accession>
<evidence type="ECO:0000313" key="18">
    <source>
        <dbReference type="Proteomes" id="UP001180020"/>
    </source>
</evidence>
<dbReference type="PROSITE" id="PS50927">
    <property type="entry name" value="BULB_LECTIN"/>
    <property type="match status" value="1"/>
</dbReference>
<dbReference type="SMART" id="SM00220">
    <property type="entry name" value="S_TKc"/>
    <property type="match status" value="1"/>
</dbReference>
<evidence type="ECO:0000256" key="13">
    <source>
        <dbReference type="ARBA" id="ARBA00023180"/>
    </source>
</evidence>
<name>A0AAV9C7L1_ACOCL</name>
<evidence type="ECO:0000256" key="1">
    <source>
        <dbReference type="ARBA" id="ARBA00004251"/>
    </source>
</evidence>
<comment type="subcellular location">
    <subcellularLocation>
        <location evidence="1">Cell membrane</location>
        <topology evidence="1">Single-pass type I membrane protein</topology>
    </subcellularLocation>
</comment>
<evidence type="ECO:0000256" key="12">
    <source>
        <dbReference type="ARBA" id="ARBA00023170"/>
    </source>
</evidence>
<evidence type="ECO:0000256" key="8">
    <source>
        <dbReference type="ARBA" id="ARBA00022840"/>
    </source>
</evidence>
<comment type="similarity">
    <text evidence="3">In the C-terminal section; belongs to the protein kinase superfamily. Ser/Thr protein kinase family.</text>
</comment>
<dbReference type="Gene3D" id="1.10.510.10">
    <property type="entry name" value="Transferase(Phosphotransferase) domain 1"/>
    <property type="match status" value="1"/>
</dbReference>
<keyword evidence="12" id="KW-0675">Receptor</keyword>
<keyword evidence="17" id="KW-0808">Transferase</keyword>
<proteinExistence type="inferred from homology"/>
<dbReference type="CDD" id="cd00028">
    <property type="entry name" value="B_lectin"/>
    <property type="match status" value="1"/>
</dbReference>
<dbReference type="Pfam" id="PF00069">
    <property type="entry name" value="Pkinase"/>
    <property type="match status" value="1"/>
</dbReference>
<dbReference type="Pfam" id="PF08276">
    <property type="entry name" value="PAN_2"/>
    <property type="match status" value="1"/>
</dbReference>
<dbReference type="Proteomes" id="UP001180020">
    <property type="component" value="Unassembled WGS sequence"/>
</dbReference>
<dbReference type="InterPro" id="IPR011009">
    <property type="entry name" value="Kinase-like_dom_sf"/>
</dbReference>
<comment type="similarity">
    <text evidence="2">In the N-terminal section; belongs to the leguminous lectin family.</text>
</comment>
<evidence type="ECO:0000313" key="17">
    <source>
        <dbReference type="EMBL" id="KAK1284796.1"/>
    </source>
</evidence>
<protein>
    <submittedName>
        <fullName evidence="17">G-type lectin S-receptor-like serine/threonine-protein kinase</fullName>
    </submittedName>
</protein>
<evidence type="ECO:0000259" key="14">
    <source>
        <dbReference type="PROSITE" id="PS50011"/>
    </source>
</evidence>
<keyword evidence="8" id="KW-0067">ATP-binding</keyword>
<dbReference type="InterPro" id="IPR008271">
    <property type="entry name" value="Ser/Thr_kinase_AS"/>
</dbReference>
<dbReference type="Pfam" id="PF00954">
    <property type="entry name" value="S_locus_glycop"/>
    <property type="match status" value="1"/>
</dbReference>
<reference evidence="17" key="2">
    <citation type="submission" date="2023-06" db="EMBL/GenBank/DDBJ databases">
        <authorList>
            <person name="Ma L."/>
            <person name="Liu K.-W."/>
            <person name="Li Z."/>
            <person name="Hsiao Y.-Y."/>
            <person name="Qi Y."/>
            <person name="Fu T."/>
            <person name="Tang G."/>
            <person name="Zhang D."/>
            <person name="Sun W.-H."/>
            <person name="Liu D.-K."/>
            <person name="Li Y."/>
            <person name="Chen G.-Z."/>
            <person name="Liu X.-D."/>
            <person name="Liao X.-Y."/>
            <person name="Jiang Y.-T."/>
            <person name="Yu X."/>
            <person name="Hao Y."/>
            <person name="Huang J."/>
            <person name="Zhao X.-W."/>
            <person name="Ke S."/>
            <person name="Chen Y.-Y."/>
            <person name="Wu W.-L."/>
            <person name="Hsu J.-L."/>
            <person name="Lin Y.-F."/>
            <person name="Huang M.-D."/>
            <person name="Li C.-Y."/>
            <person name="Huang L."/>
            <person name="Wang Z.-W."/>
            <person name="Zhao X."/>
            <person name="Zhong W.-Y."/>
            <person name="Peng D.-H."/>
            <person name="Ahmad S."/>
            <person name="Lan S."/>
            <person name="Zhang J.-S."/>
            <person name="Tsai W.-C."/>
            <person name="Van De Peer Y."/>
            <person name="Liu Z.-J."/>
        </authorList>
    </citation>
    <scope>NUCLEOTIDE SEQUENCE</scope>
    <source>
        <strain evidence="17">CP</strain>
        <tissue evidence="17">Leaves</tissue>
    </source>
</reference>
<dbReference type="PROSITE" id="PS50011">
    <property type="entry name" value="PROTEIN_KINASE_DOM"/>
    <property type="match status" value="1"/>
</dbReference>
<organism evidence="17 18">
    <name type="scientific">Acorus calamus</name>
    <name type="common">Sweet flag</name>
    <dbReference type="NCBI Taxonomy" id="4465"/>
    <lineage>
        <taxon>Eukaryota</taxon>
        <taxon>Viridiplantae</taxon>
        <taxon>Streptophyta</taxon>
        <taxon>Embryophyta</taxon>
        <taxon>Tracheophyta</taxon>
        <taxon>Spermatophyta</taxon>
        <taxon>Magnoliopsida</taxon>
        <taxon>Liliopsida</taxon>
        <taxon>Acoraceae</taxon>
        <taxon>Acorus</taxon>
    </lineage>
</organism>
<evidence type="ECO:0000256" key="4">
    <source>
        <dbReference type="ARBA" id="ARBA00022475"/>
    </source>
</evidence>
<comment type="caution">
    <text evidence="17">The sequence shown here is derived from an EMBL/GenBank/DDBJ whole genome shotgun (WGS) entry which is preliminary data.</text>
</comment>
<keyword evidence="9" id="KW-1133">Transmembrane helix</keyword>
<evidence type="ECO:0000256" key="10">
    <source>
        <dbReference type="ARBA" id="ARBA00023136"/>
    </source>
</evidence>